<feature type="domain" description="Zn(2)-C6 fungal-type" evidence="8">
    <location>
        <begin position="15"/>
        <end position="46"/>
    </location>
</feature>
<dbReference type="PROSITE" id="PS50048">
    <property type="entry name" value="ZN2_CY6_FUNGAL_2"/>
    <property type="match status" value="1"/>
</dbReference>
<reference evidence="9" key="1">
    <citation type="journal article" date="2014" name="Genome Announc.">
        <title>Genome sequence of the yeast Cyberlindnera fabianii (Hansenula fabianii).</title>
        <authorList>
            <person name="Freel K.C."/>
            <person name="Sarilar V."/>
            <person name="Neuveglise C."/>
            <person name="Devillers H."/>
            <person name="Friedrich A."/>
            <person name="Schacherer J."/>
        </authorList>
    </citation>
    <scope>NUCLEOTIDE SEQUENCE</scope>
    <source>
        <strain evidence="9">YJS4271</strain>
    </source>
</reference>
<accession>A0A061BB59</accession>
<dbReference type="InterPro" id="IPR051615">
    <property type="entry name" value="Transcr_Regulatory_Elem"/>
</dbReference>
<dbReference type="PANTHER" id="PTHR31313">
    <property type="entry name" value="TY1 ENHANCER ACTIVATOR"/>
    <property type="match status" value="1"/>
</dbReference>
<dbReference type="Pfam" id="PF04082">
    <property type="entry name" value="Fungal_trans"/>
    <property type="match status" value="1"/>
</dbReference>
<name>A0A061BB59_CYBFA</name>
<evidence type="ECO:0000256" key="1">
    <source>
        <dbReference type="ARBA" id="ARBA00004123"/>
    </source>
</evidence>
<dbReference type="InterPro" id="IPR007219">
    <property type="entry name" value="XnlR_reg_dom"/>
</dbReference>
<dbReference type="CDD" id="cd00067">
    <property type="entry name" value="GAL4"/>
    <property type="match status" value="1"/>
</dbReference>
<keyword evidence="6" id="KW-0804">Transcription</keyword>
<dbReference type="GO" id="GO:0000981">
    <property type="term" value="F:DNA-binding transcription factor activity, RNA polymerase II-specific"/>
    <property type="evidence" value="ECO:0007669"/>
    <property type="project" value="InterPro"/>
</dbReference>
<comment type="subcellular location">
    <subcellularLocation>
        <location evidence="1">Nucleus</location>
    </subcellularLocation>
</comment>
<evidence type="ECO:0000256" key="2">
    <source>
        <dbReference type="ARBA" id="ARBA00022723"/>
    </source>
</evidence>
<dbReference type="GO" id="GO:0008270">
    <property type="term" value="F:zinc ion binding"/>
    <property type="evidence" value="ECO:0007669"/>
    <property type="project" value="InterPro"/>
</dbReference>
<keyword evidence="3" id="KW-0862">Zinc</keyword>
<evidence type="ECO:0000256" key="7">
    <source>
        <dbReference type="ARBA" id="ARBA00023242"/>
    </source>
</evidence>
<protein>
    <submittedName>
        <fullName evidence="9">CYFA0S24e00122g1_1</fullName>
    </submittedName>
</protein>
<proteinExistence type="predicted"/>
<dbReference type="CDD" id="cd12148">
    <property type="entry name" value="fungal_TF_MHR"/>
    <property type="match status" value="1"/>
</dbReference>
<evidence type="ECO:0000256" key="4">
    <source>
        <dbReference type="ARBA" id="ARBA00023015"/>
    </source>
</evidence>
<dbReference type="EMBL" id="LK052909">
    <property type="protein sequence ID" value="CDR46559.1"/>
    <property type="molecule type" value="Genomic_DNA"/>
</dbReference>
<dbReference type="InterPro" id="IPR036864">
    <property type="entry name" value="Zn2-C6_fun-type_DNA-bd_sf"/>
</dbReference>
<evidence type="ECO:0000256" key="5">
    <source>
        <dbReference type="ARBA" id="ARBA00023125"/>
    </source>
</evidence>
<dbReference type="PROSITE" id="PS00463">
    <property type="entry name" value="ZN2_CY6_FUNGAL_1"/>
    <property type="match status" value="1"/>
</dbReference>
<keyword evidence="5" id="KW-0238">DNA-binding</keyword>
<dbReference type="GO" id="GO:0005634">
    <property type="term" value="C:nucleus"/>
    <property type="evidence" value="ECO:0007669"/>
    <property type="project" value="UniProtKB-SubCell"/>
</dbReference>
<dbReference type="InterPro" id="IPR001138">
    <property type="entry name" value="Zn2Cys6_DnaBD"/>
</dbReference>
<dbReference type="GO" id="GO:0003677">
    <property type="term" value="F:DNA binding"/>
    <property type="evidence" value="ECO:0007669"/>
    <property type="project" value="UniProtKB-KW"/>
</dbReference>
<keyword evidence="2" id="KW-0479">Metal-binding</keyword>
<gene>
    <name evidence="9" type="ORF">CYFA0S_24e00122g</name>
</gene>
<dbReference type="Pfam" id="PF00172">
    <property type="entry name" value="Zn_clus"/>
    <property type="match status" value="1"/>
</dbReference>
<dbReference type="SUPFAM" id="SSF57701">
    <property type="entry name" value="Zn2/Cys6 DNA-binding domain"/>
    <property type="match status" value="1"/>
</dbReference>
<evidence type="ECO:0000313" key="9">
    <source>
        <dbReference type="EMBL" id="CDR46559.1"/>
    </source>
</evidence>
<evidence type="ECO:0000256" key="6">
    <source>
        <dbReference type="ARBA" id="ARBA00023163"/>
    </source>
</evidence>
<dbReference type="OrthoDB" id="2428527at2759"/>
<dbReference type="PhylomeDB" id="A0A061BB59"/>
<evidence type="ECO:0000259" key="8">
    <source>
        <dbReference type="PROSITE" id="PS50048"/>
    </source>
</evidence>
<keyword evidence="7" id="KW-0539">Nucleus</keyword>
<dbReference type="AlphaFoldDB" id="A0A061BB59"/>
<evidence type="ECO:0000256" key="3">
    <source>
        <dbReference type="ARBA" id="ARBA00022833"/>
    </source>
</evidence>
<keyword evidence="4" id="KW-0805">Transcription regulation</keyword>
<sequence>MAAVDKARSNPRSLACDFCRKRKRKCDGQTPCAMCVRYNRAGSCEYHVEQDRRKWKFDSTHVDYLELKLDILEQLVGELTRSDPEKASRILAKLPQLKTSLATVEEAVRQSTHAEQLVHGIADDQAISELASTKWTVREDADGTTNYYGPVSGRGQVNESVEEEDEAGITSGGFDFILGIPEFRLSLLDHFRRGFGQFFLISSMSCDEIASWNYPSEDISKQLLMCSVFAYGAMYDNNTDLAFSLVHDAEILVLEASKMANEHVLHALLILSCFELGMGLDSNSWALNAMSAALAQSFNLHSLPDTALKRDLALFWSVILQDRIITSVLGRGCRIQYFRVRTPSLPFTLVDGQEASDSIEECSFSAHSKLWFIHDRFLGQIYSNKADFLHSSHRLMLINQGLEDLKQMQKDLPRCVVLTPEQTDPRVLTLHLSFSVTYLLLHRAYLKQIPFKVIQAIVDQCETSADLISRLQPSFDKKEVPYFASYLVLTCATFDLFLLTNRENKEHQARQAQSRMAIYVTALSSISTIWRRGMKDIQVLGELSRKWSVNVPSLNDSLRSMSEMSSFTASPVADTLDGFGRLDTFFQEIPPLNEDIQ</sequence>
<dbReference type="Gene3D" id="4.10.240.10">
    <property type="entry name" value="Zn(2)-C6 fungal-type DNA-binding domain"/>
    <property type="match status" value="1"/>
</dbReference>
<dbReference type="GO" id="GO:0006351">
    <property type="term" value="P:DNA-templated transcription"/>
    <property type="evidence" value="ECO:0007669"/>
    <property type="project" value="InterPro"/>
</dbReference>
<dbReference type="PANTHER" id="PTHR31313:SF81">
    <property type="entry name" value="TY1 ENHANCER ACTIVATOR"/>
    <property type="match status" value="1"/>
</dbReference>
<organism evidence="9">
    <name type="scientific">Cyberlindnera fabianii</name>
    <name type="common">Yeast</name>
    <name type="synonym">Hansenula fabianii</name>
    <dbReference type="NCBI Taxonomy" id="36022"/>
    <lineage>
        <taxon>Eukaryota</taxon>
        <taxon>Fungi</taxon>
        <taxon>Dikarya</taxon>
        <taxon>Ascomycota</taxon>
        <taxon>Saccharomycotina</taxon>
        <taxon>Saccharomycetes</taxon>
        <taxon>Phaffomycetales</taxon>
        <taxon>Phaffomycetaceae</taxon>
        <taxon>Cyberlindnera</taxon>
    </lineage>
</organism>
<dbReference type="SMART" id="SM00066">
    <property type="entry name" value="GAL4"/>
    <property type="match status" value="1"/>
</dbReference>